<comment type="caution">
    <text evidence="2">The sequence shown here is derived from an EMBL/GenBank/DDBJ whole genome shotgun (WGS) entry which is preliminary data.</text>
</comment>
<evidence type="ECO:0000313" key="2">
    <source>
        <dbReference type="EMBL" id="EDS00228.1"/>
    </source>
</evidence>
<dbReference type="AlphaFoldDB" id="B0MPV0"/>
<evidence type="ECO:0000256" key="1">
    <source>
        <dbReference type="SAM" id="MobiDB-lite"/>
    </source>
</evidence>
<sequence>MAQVALFTRAWIEMITNDSNTLSITSPSSRGRGLKFEDLKMRGQVLTVALFTRAWIEITQARFFAKITAVALFTRAWIEIAKSAVYCRRRKSPSSRGRGLKCSADTGGYPQ</sequence>
<keyword evidence="3" id="KW-1185">Reference proteome</keyword>
<reference evidence="2" key="1">
    <citation type="submission" date="2007-10" db="EMBL/GenBank/DDBJ databases">
        <authorList>
            <person name="Fulton L."/>
            <person name="Clifton S."/>
            <person name="Fulton B."/>
            <person name="Xu J."/>
            <person name="Minx P."/>
            <person name="Pepin K.H."/>
            <person name="Johnson M."/>
            <person name="Thiruvilangam P."/>
            <person name="Bhonagiri V."/>
            <person name="Nash W.E."/>
            <person name="Mardis E.R."/>
            <person name="Wilson R.K."/>
        </authorList>
    </citation>
    <scope>NUCLEOTIDE SEQUENCE [LARGE SCALE GENOMIC DNA]</scope>
    <source>
        <strain evidence="2">DSM 15702</strain>
    </source>
</reference>
<feature type="region of interest" description="Disordered" evidence="1">
    <location>
        <begin position="90"/>
        <end position="111"/>
    </location>
</feature>
<name>B0MPV0_9FIRM</name>
<protein>
    <submittedName>
        <fullName evidence="2">Uncharacterized protein</fullName>
    </submittedName>
</protein>
<accession>B0MPV0</accession>
<dbReference type="EMBL" id="ABCA03000050">
    <property type="protein sequence ID" value="EDS00228.1"/>
    <property type="molecule type" value="Genomic_DNA"/>
</dbReference>
<proteinExistence type="predicted"/>
<gene>
    <name evidence="2" type="ORF">EUBSIR_01903</name>
</gene>
<reference evidence="2" key="2">
    <citation type="submission" date="2014-06" db="EMBL/GenBank/DDBJ databases">
        <title>Draft genome sequence of Eubacterium siraeum (DSM 15702).</title>
        <authorList>
            <person name="Sudarsanam P."/>
            <person name="Ley R."/>
            <person name="Guruge J."/>
            <person name="Turnbaugh P.J."/>
            <person name="Mahowald M."/>
            <person name="Liep D."/>
            <person name="Gordon J."/>
        </authorList>
    </citation>
    <scope>NUCLEOTIDE SEQUENCE</scope>
    <source>
        <strain evidence="2">DSM 15702</strain>
    </source>
</reference>
<evidence type="ECO:0000313" key="3">
    <source>
        <dbReference type="Proteomes" id="UP000005326"/>
    </source>
</evidence>
<dbReference type="Proteomes" id="UP000005326">
    <property type="component" value="Unassembled WGS sequence"/>
</dbReference>
<organism evidence="2 3">
    <name type="scientific">[Eubacterium] siraeum DSM 15702</name>
    <dbReference type="NCBI Taxonomy" id="428128"/>
    <lineage>
        <taxon>Bacteria</taxon>
        <taxon>Bacillati</taxon>
        <taxon>Bacillota</taxon>
        <taxon>Clostridia</taxon>
        <taxon>Eubacteriales</taxon>
        <taxon>Oscillospiraceae</taxon>
        <taxon>Oscillospiraceae incertae sedis</taxon>
    </lineage>
</organism>